<evidence type="ECO:0000256" key="3">
    <source>
        <dbReference type="ARBA" id="ARBA00022448"/>
    </source>
</evidence>
<protein>
    <recommendedName>
        <fullName evidence="10">Large-conductance mechanosensitive channel</fullName>
    </recommendedName>
</protein>
<feature type="region of interest" description="Disordered" evidence="11">
    <location>
        <begin position="152"/>
        <end position="181"/>
    </location>
</feature>
<name>A0A1I1H9R6_9ACTN</name>
<dbReference type="PRINTS" id="PR01264">
    <property type="entry name" value="MECHCHANNEL"/>
</dbReference>
<keyword evidence="8 10" id="KW-0472">Membrane</keyword>
<evidence type="ECO:0000313" key="12">
    <source>
        <dbReference type="EMBL" id="SFC17860.1"/>
    </source>
</evidence>
<dbReference type="InterPro" id="IPR036019">
    <property type="entry name" value="MscL_channel"/>
</dbReference>
<dbReference type="PROSITE" id="PS01327">
    <property type="entry name" value="MSCL"/>
    <property type="match status" value="1"/>
</dbReference>
<organism evidence="12 13">
    <name type="scientific">Streptomyces aidingensis</name>
    <dbReference type="NCBI Taxonomy" id="910347"/>
    <lineage>
        <taxon>Bacteria</taxon>
        <taxon>Bacillati</taxon>
        <taxon>Actinomycetota</taxon>
        <taxon>Actinomycetes</taxon>
        <taxon>Kitasatosporales</taxon>
        <taxon>Streptomycetaceae</taxon>
        <taxon>Streptomyces</taxon>
    </lineage>
</organism>
<evidence type="ECO:0000256" key="2">
    <source>
        <dbReference type="ARBA" id="ARBA00007254"/>
    </source>
</evidence>
<comment type="similarity">
    <text evidence="2 10">Belongs to the MscL family.</text>
</comment>
<keyword evidence="3 10" id="KW-0813">Transport</keyword>
<evidence type="ECO:0000256" key="11">
    <source>
        <dbReference type="SAM" id="MobiDB-lite"/>
    </source>
</evidence>
<dbReference type="InterPro" id="IPR037673">
    <property type="entry name" value="MSC/AndL"/>
</dbReference>
<evidence type="ECO:0000256" key="5">
    <source>
        <dbReference type="ARBA" id="ARBA00022692"/>
    </source>
</evidence>
<dbReference type="HAMAP" id="MF_00115">
    <property type="entry name" value="MscL"/>
    <property type="match status" value="1"/>
</dbReference>
<keyword evidence="9 10" id="KW-0407">Ion channel</keyword>
<accession>A0A1I1H9R6</accession>
<evidence type="ECO:0000256" key="7">
    <source>
        <dbReference type="ARBA" id="ARBA00023065"/>
    </source>
</evidence>
<keyword evidence="4 10" id="KW-1003">Cell membrane</keyword>
<evidence type="ECO:0000256" key="1">
    <source>
        <dbReference type="ARBA" id="ARBA00004651"/>
    </source>
</evidence>
<dbReference type="NCBIfam" id="TIGR00220">
    <property type="entry name" value="mscL"/>
    <property type="match status" value="1"/>
</dbReference>
<dbReference type="STRING" id="910347.SAMN05421773_102217"/>
<comment type="subcellular location">
    <subcellularLocation>
        <location evidence="1 10">Cell membrane</location>
        <topology evidence="1 10">Multi-pass membrane protein</topology>
    </subcellularLocation>
</comment>
<dbReference type="GO" id="GO:0005886">
    <property type="term" value="C:plasma membrane"/>
    <property type="evidence" value="ECO:0007669"/>
    <property type="project" value="UniProtKB-SubCell"/>
</dbReference>
<evidence type="ECO:0000256" key="10">
    <source>
        <dbReference type="HAMAP-Rule" id="MF_00115"/>
    </source>
</evidence>
<feature type="transmembrane region" description="Helical" evidence="10">
    <location>
        <begin position="20"/>
        <end position="41"/>
    </location>
</feature>
<comment type="subunit">
    <text evidence="10">Homopentamer.</text>
</comment>
<dbReference type="InterPro" id="IPR001185">
    <property type="entry name" value="MS_channel"/>
</dbReference>
<keyword evidence="7 10" id="KW-0406">Ion transport</keyword>
<reference evidence="12 13" key="1">
    <citation type="submission" date="2016-10" db="EMBL/GenBank/DDBJ databases">
        <authorList>
            <person name="de Groot N.N."/>
        </authorList>
    </citation>
    <scope>NUCLEOTIDE SEQUENCE [LARGE SCALE GENOMIC DNA]</scope>
    <source>
        <strain evidence="12 13">CGMCC 4.5739</strain>
    </source>
</reference>
<evidence type="ECO:0000313" key="13">
    <source>
        <dbReference type="Proteomes" id="UP000199207"/>
    </source>
</evidence>
<evidence type="ECO:0000256" key="9">
    <source>
        <dbReference type="ARBA" id="ARBA00023303"/>
    </source>
</evidence>
<dbReference type="FunFam" id="1.10.1200.120:FF:000007">
    <property type="entry name" value="Large-conductance mechanosensitive channel"/>
    <property type="match status" value="1"/>
</dbReference>
<sequence>MSEKQNVLHGFRDFIMRGNVVDLAVAVVIGAAFTKVVNAVVEGTINPLVGAFGTQDLEMYSSCLKGPCETVNGEAVGILIRWGSVISAGLTFLLTAAVVYFIMILPMARLKARLDARKAPQDEAPAAKTELDILTEIRDELIAQRTAAPLATVAATDGPQAPATAPDGGPGRTVAPPRSGS</sequence>
<dbReference type="PANTHER" id="PTHR30266">
    <property type="entry name" value="MECHANOSENSITIVE CHANNEL MSCL"/>
    <property type="match status" value="1"/>
</dbReference>
<evidence type="ECO:0000256" key="4">
    <source>
        <dbReference type="ARBA" id="ARBA00022475"/>
    </source>
</evidence>
<dbReference type="InterPro" id="IPR019823">
    <property type="entry name" value="Mechanosensitive_channel_CS"/>
</dbReference>
<dbReference type="AlphaFoldDB" id="A0A1I1H9R6"/>
<dbReference type="Proteomes" id="UP000199207">
    <property type="component" value="Unassembled WGS sequence"/>
</dbReference>
<dbReference type="EMBL" id="FOLM01000002">
    <property type="protein sequence ID" value="SFC17860.1"/>
    <property type="molecule type" value="Genomic_DNA"/>
</dbReference>
<comment type="function">
    <text evidence="10">Channel that opens in response to stretch forces in the membrane lipid bilayer. May participate in the regulation of osmotic pressure changes within the cell.</text>
</comment>
<keyword evidence="6 10" id="KW-1133">Transmembrane helix</keyword>
<dbReference type="Pfam" id="PF01741">
    <property type="entry name" value="MscL"/>
    <property type="match status" value="1"/>
</dbReference>
<evidence type="ECO:0000256" key="6">
    <source>
        <dbReference type="ARBA" id="ARBA00022989"/>
    </source>
</evidence>
<dbReference type="PANTHER" id="PTHR30266:SF2">
    <property type="entry name" value="LARGE-CONDUCTANCE MECHANOSENSITIVE CHANNEL"/>
    <property type="match status" value="1"/>
</dbReference>
<keyword evidence="13" id="KW-1185">Reference proteome</keyword>
<dbReference type="Gene3D" id="1.10.1200.120">
    <property type="entry name" value="Large-conductance mechanosensitive channel, MscL, domain 1"/>
    <property type="match status" value="1"/>
</dbReference>
<gene>
    <name evidence="10" type="primary">mscL</name>
    <name evidence="12" type="ORF">SAMN05421773_102217</name>
</gene>
<feature type="transmembrane region" description="Helical" evidence="10">
    <location>
        <begin position="85"/>
        <end position="108"/>
    </location>
</feature>
<dbReference type="GO" id="GO:0008381">
    <property type="term" value="F:mechanosensitive monoatomic ion channel activity"/>
    <property type="evidence" value="ECO:0007669"/>
    <property type="project" value="UniProtKB-UniRule"/>
</dbReference>
<proteinExistence type="inferred from homology"/>
<evidence type="ECO:0000256" key="8">
    <source>
        <dbReference type="ARBA" id="ARBA00023136"/>
    </source>
</evidence>
<keyword evidence="5 10" id="KW-0812">Transmembrane</keyword>
<dbReference type="SUPFAM" id="SSF81330">
    <property type="entry name" value="Gated mechanosensitive channel"/>
    <property type="match status" value="1"/>
</dbReference>